<dbReference type="AlphaFoldDB" id="S0FDD4"/>
<comment type="caution">
    <text evidence="1">The sequence shown here is derived from an EMBL/GenBank/DDBJ whole genome shotgun (WGS) entry which is preliminary data.</text>
</comment>
<name>S0FDD4_9BACT</name>
<dbReference type="EMBL" id="ACBW01000227">
    <property type="protein sequence ID" value="EEF78135.1"/>
    <property type="molecule type" value="Genomic_DNA"/>
</dbReference>
<evidence type="ECO:0000313" key="2">
    <source>
        <dbReference type="Proteomes" id="UP000014073"/>
    </source>
</evidence>
<protein>
    <submittedName>
        <fullName evidence="1">Uncharacterized protein</fullName>
    </submittedName>
</protein>
<reference evidence="1 2" key="1">
    <citation type="submission" date="2008-12" db="EMBL/GenBank/DDBJ databases">
        <authorList>
            <person name="Fulton L."/>
            <person name="Clifton S."/>
            <person name="Fulton B."/>
            <person name="Xu J."/>
            <person name="Minx P."/>
            <person name="Pepin K.H."/>
            <person name="Johnson M."/>
            <person name="Bhonagiri V."/>
            <person name="Nash W.E."/>
            <person name="Mardis E.R."/>
            <person name="Wilson R.K."/>
        </authorList>
    </citation>
    <scope>NUCLEOTIDE SEQUENCE [LARGE SCALE GENOMIC DNA]</scope>
    <source>
        <strain evidence="1 2">DSM 18228</strain>
    </source>
</reference>
<accession>S0FDD4</accession>
<sequence length="52" mass="6150">MEKQRQGLIFAHIKDDVLFSSLFPTIKLSHPEAERKFQKSFLRFSLFCIYTG</sequence>
<proteinExistence type="predicted"/>
<dbReference type="Proteomes" id="UP000014073">
    <property type="component" value="Unassembled WGS sequence"/>
</dbReference>
<dbReference type="STRING" id="547042.BACCOPRO_03660"/>
<organism evidence="1 2">
    <name type="scientific">Phocaeicola coprophilus DSM 18228 = JCM 13818</name>
    <dbReference type="NCBI Taxonomy" id="547042"/>
    <lineage>
        <taxon>Bacteria</taxon>
        <taxon>Pseudomonadati</taxon>
        <taxon>Bacteroidota</taxon>
        <taxon>Bacteroidia</taxon>
        <taxon>Bacteroidales</taxon>
        <taxon>Bacteroidaceae</taxon>
        <taxon>Phocaeicola</taxon>
    </lineage>
</organism>
<gene>
    <name evidence="1" type="ORF">BACCOPRO_03660</name>
</gene>
<keyword evidence="2" id="KW-1185">Reference proteome</keyword>
<evidence type="ECO:0000313" key="1">
    <source>
        <dbReference type="EMBL" id="EEF78135.1"/>
    </source>
</evidence>
<dbReference type="HOGENOM" id="CLU_3076629_0_0_10"/>